<evidence type="ECO:0000313" key="7">
    <source>
        <dbReference type="EMBL" id="KAG7359522.1"/>
    </source>
</evidence>
<dbReference type="Pfam" id="PF08498">
    <property type="entry name" value="Sterol_MT_C"/>
    <property type="match status" value="1"/>
</dbReference>
<dbReference type="OrthoDB" id="540004at2759"/>
<sequence length="386" mass="43738">MPAVNVKSSEASLVAVSLVGTITTLQLLTEWDPVGRCITFWRQLRHHEKKLSCSGTVHEGAQGYLDLHAAKDVEIRTLNYKSLVNAYYDLATVFYEWGWGPCFHFSSKFPFESFWEATRRHEYQLAAKLNVTREGHVLDVGCGIGGPMRNIARFLSCKITGLTLNPYQVDRGNEIGARDPTVADKTQLVQGDFMDLPFEPNTFQAAYAIEATCHAPDRVQCYKQVYDVLEPGGRFVLYEWCMTDKFDPNNEEHQVLKKKIEEGNGLPDIITCKECLKAFQQAGFNIVEAYDYAESDGYEFRGLAKPWYTPLMPSWNPVSQRFQFNWFGAMVTNSAIRMLELLRIAPKGTKTTQKYLQDGGFALRDAGQAKIFTTAYFMVGEKPFAT</sequence>
<evidence type="ECO:0000256" key="5">
    <source>
        <dbReference type="RuleBase" id="RU362025"/>
    </source>
</evidence>
<keyword evidence="1 4" id="KW-0489">Methyltransferase</keyword>
<reference evidence="7" key="2">
    <citation type="submission" date="2021-04" db="EMBL/GenBank/DDBJ databases">
        <authorList>
            <person name="Podell S."/>
        </authorList>
    </citation>
    <scope>NUCLEOTIDE SEQUENCE</scope>
    <source>
        <strain evidence="7">Hildebrandi</strain>
    </source>
</reference>
<dbReference type="Proteomes" id="UP000693970">
    <property type="component" value="Unassembled WGS sequence"/>
</dbReference>
<dbReference type="PROSITE" id="PS51685">
    <property type="entry name" value="SAM_MT_ERG6_SMT"/>
    <property type="match status" value="1"/>
</dbReference>
<dbReference type="EMBL" id="JAGRRH010000013">
    <property type="protein sequence ID" value="KAG7359522.1"/>
    <property type="molecule type" value="Genomic_DNA"/>
</dbReference>
<evidence type="ECO:0000256" key="1">
    <source>
        <dbReference type="ARBA" id="ARBA00022603"/>
    </source>
</evidence>
<dbReference type="GO" id="GO:0005783">
    <property type="term" value="C:endoplasmic reticulum"/>
    <property type="evidence" value="ECO:0007669"/>
    <property type="project" value="TreeGrafter"/>
</dbReference>
<protein>
    <recommendedName>
        <fullName evidence="5">Methyltransferase</fullName>
        <ecNumber evidence="5">2.1.1.-</ecNumber>
    </recommendedName>
</protein>
<gene>
    <name evidence="7" type="ORF">IV203_034620</name>
</gene>
<dbReference type="Pfam" id="PF08241">
    <property type="entry name" value="Methyltransf_11"/>
    <property type="match status" value="1"/>
</dbReference>
<dbReference type="InterPro" id="IPR013705">
    <property type="entry name" value="Sterol_MeTrfase_C"/>
</dbReference>
<evidence type="ECO:0000256" key="3">
    <source>
        <dbReference type="ARBA" id="ARBA00022691"/>
    </source>
</evidence>
<keyword evidence="2 4" id="KW-0808">Transferase</keyword>
<dbReference type="PANTHER" id="PTHR44068">
    <property type="entry name" value="ZGC:194242"/>
    <property type="match status" value="1"/>
</dbReference>
<evidence type="ECO:0000256" key="2">
    <source>
        <dbReference type="ARBA" id="ARBA00022679"/>
    </source>
</evidence>
<evidence type="ECO:0000313" key="8">
    <source>
        <dbReference type="Proteomes" id="UP000693970"/>
    </source>
</evidence>
<dbReference type="CDD" id="cd02440">
    <property type="entry name" value="AdoMet_MTases"/>
    <property type="match status" value="1"/>
</dbReference>
<comment type="caution">
    <text evidence="7">The sequence shown here is derived from an EMBL/GenBank/DDBJ whole genome shotgun (WGS) entry which is preliminary data.</text>
</comment>
<organism evidence="7 8">
    <name type="scientific">Nitzschia inconspicua</name>
    <dbReference type="NCBI Taxonomy" id="303405"/>
    <lineage>
        <taxon>Eukaryota</taxon>
        <taxon>Sar</taxon>
        <taxon>Stramenopiles</taxon>
        <taxon>Ochrophyta</taxon>
        <taxon>Bacillariophyta</taxon>
        <taxon>Bacillariophyceae</taxon>
        <taxon>Bacillariophycidae</taxon>
        <taxon>Bacillariales</taxon>
        <taxon>Bacillariaceae</taxon>
        <taxon>Nitzschia</taxon>
    </lineage>
</organism>
<dbReference type="EC" id="2.1.1.-" evidence="5"/>
<dbReference type="InterPro" id="IPR050447">
    <property type="entry name" value="Erg6_SMT_methyltransf"/>
</dbReference>
<dbReference type="InterPro" id="IPR030384">
    <property type="entry name" value="MeTrfase_SMT"/>
</dbReference>
<feature type="domain" description="SAM-dependent methyltransferase Erg6/SMT-type" evidence="6">
    <location>
        <begin position="87"/>
        <end position="383"/>
    </location>
</feature>
<evidence type="ECO:0000259" key="6">
    <source>
        <dbReference type="PROSITE" id="PS51685"/>
    </source>
</evidence>
<proteinExistence type="inferred from homology"/>
<dbReference type="PANTHER" id="PTHR44068:SF1">
    <property type="entry name" value="HYPOTHETICAL LOC100005854"/>
    <property type="match status" value="1"/>
</dbReference>
<dbReference type="InterPro" id="IPR013216">
    <property type="entry name" value="Methyltransf_11"/>
</dbReference>
<dbReference type="GO" id="GO:0016126">
    <property type="term" value="P:sterol biosynthetic process"/>
    <property type="evidence" value="ECO:0007669"/>
    <property type="project" value="TreeGrafter"/>
</dbReference>
<dbReference type="GO" id="GO:0032259">
    <property type="term" value="P:methylation"/>
    <property type="evidence" value="ECO:0007669"/>
    <property type="project" value="UniProtKB-KW"/>
</dbReference>
<reference evidence="7" key="1">
    <citation type="journal article" date="2021" name="Sci. Rep.">
        <title>Diploid genomic architecture of Nitzschia inconspicua, an elite biomass production diatom.</title>
        <authorList>
            <person name="Oliver A."/>
            <person name="Podell S."/>
            <person name="Pinowska A."/>
            <person name="Traller J.C."/>
            <person name="Smith S.R."/>
            <person name="McClure R."/>
            <person name="Beliaev A."/>
            <person name="Bohutskyi P."/>
            <person name="Hill E.A."/>
            <person name="Rabines A."/>
            <person name="Zheng H."/>
            <person name="Allen L.Z."/>
            <person name="Kuo A."/>
            <person name="Grigoriev I.V."/>
            <person name="Allen A.E."/>
            <person name="Hazlebeck D."/>
            <person name="Allen E.E."/>
        </authorList>
    </citation>
    <scope>NUCLEOTIDE SEQUENCE</scope>
    <source>
        <strain evidence="7">Hildebrandi</strain>
    </source>
</reference>
<comment type="similarity">
    <text evidence="4 5">Belongs to the class I-like SAM-binding methyltransferase superfamily. Erg6/SMT family.</text>
</comment>
<name>A0A9K3LCD9_9STRA</name>
<keyword evidence="3 4" id="KW-0949">S-adenosyl-L-methionine</keyword>
<accession>A0A9K3LCD9</accession>
<dbReference type="AlphaFoldDB" id="A0A9K3LCD9"/>
<evidence type="ECO:0000256" key="4">
    <source>
        <dbReference type="PROSITE-ProRule" id="PRU01022"/>
    </source>
</evidence>
<keyword evidence="8" id="KW-1185">Reference proteome</keyword>
<dbReference type="GO" id="GO:0003838">
    <property type="term" value="F:sterol 24-C-methyltransferase activity"/>
    <property type="evidence" value="ECO:0007669"/>
    <property type="project" value="TreeGrafter"/>
</dbReference>